<dbReference type="GO" id="GO:0005737">
    <property type="term" value="C:cytoplasm"/>
    <property type="evidence" value="ECO:0007669"/>
    <property type="project" value="UniProtKB-SubCell"/>
</dbReference>
<evidence type="ECO:0000313" key="10">
    <source>
        <dbReference type="EMBL" id="MBH0237035.1"/>
    </source>
</evidence>
<evidence type="ECO:0000256" key="2">
    <source>
        <dbReference type="ARBA" id="ARBA00022679"/>
    </source>
</evidence>
<dbReference type="PANTHER" id="PTHR19136">
    <property type="entry name" value="MOLYBDENUM COFACTOR GUANYLYLTRANSFERASE"/>
    <property type="match status" value="1"/>
</dbReference>
<keyword evidence="6 8" id="KW-0342">GTP-binding</keyword>
<dbReference type="InterPro" id="IPR013482">
    <property type="entry name" value="Molybde_CF_guanTrfase"/>
</dbReference>
<keyword evidence="4 8" id="KW-0547">Nucleotide-binding</keyword>
<comment type="similarity">
    <text evidence="8">Belongs to the MobA family.</text>
</comment>
<comment type="subcellular location">
    <subcellularLocation>
        <location evidence="8">Cytoplasm</location>
    </subcellularLocation>
</comment>
<keyword evidence="3 8" id="KW-0479">Metal-binding</keyword>
<dbReference type="HAMAP" id="MF_00316">
    <property type="entry name" value="MobA"/>
    <property type="match status" value="1"/>
</dbReference>
<organism evidence="10 11">
    <name type="scientific">Methylobrevis albus</name>
    <dbReference type="NCBI Taxonomy" id="2793297"/>
    <lineage>
        <taxon>Bacteria</taxon>
        <taxon>Pseudomonadati</taxon>
        <taxon>Pseudomonadota</taxon>
        <taxon>Alphaproteobacteria</taxon>
        <taxon>Hyphomicrobiales</taxon>
        <taxon>Pleomorphomonadaceae</taxon>
        <taxon>Methylobrevis</taxon>
    </lineage>
</organism>
<evidence type="ECO:0000256" key="3">
    <source>
        <dbReference type="ARBA" id="ARBA00022723"/>
    </source>
</evidence>
<evidence type="ECO:0000256" key="4">
    <source>
        <dbReference type="ARBA" id="ARBA00022741"/>
    </source>
</evidence>
<comment type="caution">
    <text evidence="10">The sequence shown here is derived from an EMBL/GenBank/DDBJ whole genome shotgun (WGS) entry which is preliminary data.</text>
</comment>
<keyword evidence="1 8" id="KW-0963">Cytoplasm</keyword>
<evidence type="ECO:0000313" key="11">
    <source>
        <dbReference type="Proteomes" id="UP000631694"/>
    </source>
</evidence>
<feature type="domain" description="MobA-like NTP transferase" evidence="9">
    <location>
        <begin position="13"/>
        <end position="171"/>
    </location>
</feature>
<comment type="catalytic activity">
    <reaction evidence="8">
        <text>Mo-molybdopterin + GTP + H(+) = Mo-molybdopterin guanine dinucleotide + diphosphate</text>
        <dbReference type="Rhea" id="RHEA:34243"/>
        <dbReference type="ChEBI" id="CHEBI:15378"/>
        <dbReference type="ChEBI" id="CHEBI:33019"/>
        <dbReference type="ChEBI" id="CHEBI:37565"/>
        <dbReference type="ChEBI" id="CHEBI:71302"/>
        <dbReference type="ChEBI" id="CHEBI:71310"/>
        <dbReference type="EC" id="2.7.7.77"/>
    </reaction>
</comment>
<comment type="function">
    <text evidence="8">Transfers a GMP moiety from GTP to Mo-molybdopterin (Mo-MPT) cofactor (Moco or molybdenum cofactor) to form Mo-molybdopterin guanine dinucleotide (Mo-MGD) cofactor.</text>
</comment>
<dbReference type="CDD" id="cd02503">
    <property type="entry name" value="MobA"/>
    <property type="match status" value="1"/>
</dbReference>
<keyword evidence="10" id="KW-0548">Nucleotidyltransferase</keyword>
<accession>A0A931I0E0</accession>
<evidence type="ECO:0000256" key="7">
    <source>
        <dbReference type="ARBA" id="ARBA00023150"/>
    </source>
</evidence>
<keyword evidence="7 8" id="KW-0501">Molybdenum cofactor biosynthesis</keyword>
<dbReference type="EC" id="2.7.7.77" evidence="8"/>
<evidence type="ECO:0000259" key="9">
    <source>
        <dbReference type="Pfam" id="PF12804"/>
    </source>
</evidence>
<sequence length="217" mass="21848">MLTVAAPAAPVAGCILAGGRSQRMGGGDKALLPLGGRPLVAHVADRLAPQVGALVLNANGDPARFAFLGLAVVADGVPDHPGPLAGILAGLDHAAGLSDRPRALVTVAADTPFLPADFVARLVAASEGYARAVLARSATGVHPVCALWPLGCAAALRAFLGGGRRKVLAFADEVGAAEAAFPEGRIGAEPVDPFFNINRPEDLAAAERFATSREAAS</sequence>
<dbReference type="NCBIfam" id="TIGR02665">
    <property type="entry name" value="molyb_mobA"/>
    <property type="match status" value="1"/>
</dbReference>
<dbReference type="Pfam" id="PF12804">
    <property type="entry name" value="NTP_transf_3"/>
    <property type="match status" value="1"/>
</dbReference>
<keyword evidence="5 8" id="KW-0460">Magnesium</keyword>
<feature type="binding site" evidence="8">
    <location>
        <begin position="16"/>
        <end position="18"/>
    </location>
    <ligand>
        <name>GTP</name>
        <dbReference type="ChEBI" id="CHEBI:37565"/>
    </ligand>
</feature>
<dbReference type="RefSeq" id="WP_197310112.1">
    <property type="nucleotide sequence ID" value="NZ_JADZLT010000040.1"/>
</dbReference>
<feature type="binding site" evidence="8">
    <location>
        <position position="110"/>
    </location>
    <ligand>
        <name>Mg(2+)</name>
        <dbReference type="ChEBI" id="CHEBI:18420"/>
    </ligand>
</feature>
<comment type="subunit">
    <text evidence="8">Monomer.</text>
</comment>
<dbReference type="GO" id="GO:0005525">
    <property type="term" value="F:GTP binding"/>
    <property type="evidence" value="ECO:0007669"/>
    <property type="project" value="UniProtKB-UniRule"/>
</dbReference>
<dbReference type="InterPro" id="IPR025877">
    <property type="entry name" value="MobA-like_NTP_Trfase"/>
</dbReference>
<feature type="binding site" evidence="8">
    <location>
        <position position="57"/>
    </location>
    <ligand>
        <name>GTP</name>
        <dbReference type="ChEBI" id="CHEBI:37565"/>
    </ligand>
</feature>
<name>A0A931I0E0_9HYPH</name>
<gene>
    <name evidence="8 10" type="primary">mobA</name>
    <name evidence="10" type="ORF">I5731_04300</name>
</gene>
<dbReference type="GO" id="GO:1902758">
    <property type="term" value="P:bis(molybdopterin guanine dinucleotide)molybdenum biosynthetic process"/>
    <property type="evidence" value="ECO:0007669"/>
    <property type="project" value="TreeGrafter"/>
</dbReference>
<dbReference type="Gene3D" id="3.90.550.10">
    <property type="entry name" value="Spore Coat Polysaccharide Biosynthesis Protein SpsA, Chain A"/>
    <property type="match status" value="1"/>
</dbReference>
<feature type="binding site" evidence="8">
    <location>
        <position position="29"/>
    </location>
    <ligand>
        <name>GTP</name>
        <dbReference type="ChEBI" id="CHEBI:37565"/>
    </ligand>
</feature>
<dbReference type="SUPFAM" id="SSF53448">
    <property type="entry name" value="Nucleotide-diphospho-sugar transferases"/>
    <property type="match status" value="1"/>
</dbReference>
<comment type="cofactor">
    <cofactor evidence="8">
        <name>Mg(2+)</name>
        <dbReference type="ChEBI" id="CHEBI:18420"/>
    </cofactor>
</comment>
<protein>
    <recommendedName>
        <fullName evidence="8">Molybdenum cofactor guanylyltransferase</fullName>
        <shortName evidence="8">MoCo guanylyltransferase</shortName>
        <ecNumber evidence="8">2.7.7.77</ecNumber>
    </recommendedName>
    <alternativeName>
        <fullName evidence="8">GTP:molybdopterin guanylyltransferase</fullName>
    </alternativeName>
    <alternativeName>
        <fullName evidence="8">Mo-MPT guanylyltransferase</fullName>
    </alternativeName>
    <alternativeName>
        <fullName evidence="8">Molybdopterin guanylyltransferase</fullName>
    </alternativeName>
    <alternativeName>
        <fullName evidence="8">Molybdopterin-guanine dinucleotide synthase</fullName>
        <shortName evidence="8">MGD synthase</shortName>
    </alternativeName>
</protein>
<keyword evidence="2 8" id="KW-0808">Transferase</keyword>
<evidence type="ECO:0000256" key="6">
    <source>
        <dbReference type="ARBA" id="ARBA00023134"/>
    </source>
</evidence>
<dbReference type="InterPro" id="IPR029044">
    <property type="entry name" value="Nucleotide-diphossugar_trans"/>
</dbReference>
<keyword evidence="11" id="KW-1185">Reference proteome</keyword>
<evidence type="ECO:0000256" key="5">
    <source>
        <dbReference type="ARBA" id="ARBA00022842"/>
    </source>
</evidence>
<feature type="binding site" evidence="8">
    <location>
        <position position="75"/>
    </location>
    <ligand>
        <name>GTP</name>
        <dbReference type="ChEBI" id="CHEBI:37565"/>
    </ligand>
</feature>
<dbReference type="Proteomes" id="UP000631694">
    <property type="component" value="Unassembled WGS sequence"/>
</dbReference>
<feature type="binding site" evidence="8">
    <location>
        <position position="110"/>
    </location>
    <ligand>
        <name>GTP</name>
        <dbReference type="ChEBI" id="CHEBI:37565"/>
    </ligand>
</feature>
<comment type="domain">
    <text evidence="8">The N-terminal domain determines nucleotide recognition and specific binding, while the C-terminal domain determines the specific binding to the target protein.</text>
</comment>
<proteinExistence type="inferred from homology"/>
<dbReference type="PANTHER" id="PTHR19136:SF81">
    <property type="entry name" value="MOLYBDENUM COFACTOR GUANYLYLTRANSFERASE"/>
    <property type="match status" value="1"/>
</dbReference>
<evidence type="ECO:0000256" key="1">
    <source>
        <dbReference type="ARBA" id="ARBA00022490"/>
    </source>
</evidence>
<dbReference type="GO" id="GO:0046872">
    <property type="term" value="F:metal ion binding"/>
    <property type="evidence" value="ECO:0007669"/>
    <property type="project" value="UniProtKB-KW"/>
</dbReference>
<reference evidence="10" key="1">
    <citation type="submission" date="2020-12" db="EMBL/GenBank/DDBJ databases">
        <title>Methylobrevis albus sp. nov., isolated from fresh water lack sediment.</title>
        <authorList>
            <person name="Zou Q."/>
        </authorList>
    </citation>
    <scope>NUCLEOTIDE SEQUENCE</scope>
    <source>
        <strain evidence="10">L22</strain>
    </source>
</reference>
<dbReference type="AlphaFoldDB" id="A0A931I0E0"/>
<dbReference type="EMBL" id="JADZLT010000040">
    <property type="protein sequence ID" value="MBH0237035.1"/>
    <property type="molecule type" value="Genomic_DNA"/>
</dbReference>
<evidence type="ECO:0000256" key="8">
    <source>
        <dbReference type="HAMAP-Rule" id="MF_00316"/>
    </source>
</evidence>
<dbReference type="GO" id="GO:0061603">
    <property type="term" value="F:molybdenum cofactor guanylyltransferase activity"/>
    <property type="evidence" value="ECO:0007669"/>
    <property type="project" value="UniProtKB-EC"/>
</dbReference>